<proteinExistence type="predicted"/>
<evidence type="ECO:0008006" key="4">
    <source>
        <dbReference type="Google" id="ProtNLM"/>
    </source>
</evidence>
<organism evidence="2 3">
    <name type="scientific">Streptomyces marokkonensis</name>
    <dbReference type="NCBI Taxonomy" id="324855"/>
    <lineage>
        <taxon>Bacteria</taxon>
        <taxon>Bacillati</taxon>
        <taxon>Actinomycetota</taxon>
        <taxon>Actinomycetes</taxon>
        <taxon>Kitasatosporales</taxon>
        <taxon>Streptomycetaceae</taxon>
        <taxon>Streptomyces</taxon>
    </lineage>
</organism>
<accession>A0ABW6QA23</accession>
<dbReference type="Proteomes" id="UP001601627">
    <property type="component" value="Unassembled WGS sequence"/>
</dbReference>
<evidence type="ECO:0000313" key="3">
    <source>
        <dbReference type="Proteomes" id="UP001601627"/>
    </source>
</evidence>
<keyword evidence="1" id="KW-0472">Membrane</keyword>
<sequence>MRHAAGAVVTVVAVMLLPSLFGPLLGDLRRWVAGATPTAAPEKLTQTSDASPEAVGSLGAWPSLALVAGCTVLALAGAARVLHSRDV</sequence>
<name>A0ABW6QA23_9ACTN</name>
<evidence type="ECO:0000313" key="2">
    <source>
        <dbReference type="EMBL" id="MFF1276084.1"/>
    </source>
</evidence>
<evidence type="ECO:0000256" key="1">
    <source>
        <dbReference type="SAM" id="Phobius"/>
    </source>
</evidence>
<keyword evidence="1" id="KW-1133">Transmembrane helix</keyword>
<feature type="transmembrane region" description="Helical" evidence="1">
    <location>
        <begin position="59"/>
        <end position="82"/>
    </location>
</feature>
<dbReference type="RefSeq" id="WP_388237069.1">
    <property type="nucleotide sequence ID" value="NZ_JBHVZQ010000020.1"/>
</dbReference>
<keyword evidence="1" id="KW-0812">Transmembrane</keyword>
<reference evidence="2 3" key="1">
    <citation type="submission" date="2024-09" db="EMBL/GenBank/DDBJ databases">
        <title>The Natural Products Discovery Center: Release of the First 8490 Sequenced Strains for Exploring Actinobacteria Biosynthetic Diversity.</title>
        <authorList>
            <person name="Kalkreuter E."/>
            <person name="Kautsar S.A."/>
            <person name="Yang D."/>
            <person name="Bader C.D."/>
            <person name="Teijaro C.N."/>
            <person name="Fluegel L."/>
            <person name="Davis C.M."/>
            <person name="Simpson J.R."/>
            <person name="Lauterbach L."/>
            <person name="Steele A.D."/>
            <person name="Gui C."/>
            <person name="Meng S."/>
            <person name="Li G."/>
            <person name="Viehrig K."/>
            <person name="Ye F."/>
            <person name="Su P."/>
            <person name="Kiefer A.F."/>
            <person name="Nichols A."/>
            <person name="Cepeda A.J."/>
            <person name="Yan W."/>
            <person name="Fan B."/>
            <person name="Jiang Y."/>
            <person name="Adhikari A."/>
            <person name="Zheng C.-J."/>
            <person name="Schuster L."/>
            <person name="Cowan T.M."/>
            <person name="Smanski M.J."/>
            <person name="Chevrette M.G."/>
            <person name="De Carvalho L.P.S."/>
            <person name="Shen B."/>
        </authorList>
    </citation>
    <scope>NUCLEOTIDE SEQUENCE [LARGE SCALE GENOMIC DNA]</scope>
    <source>
        <strain evidence="2 3">NPDC058328</strain>
    </source>
</reference>
<comment type="caution">
    <text evidence="2">The sequence shown here is derived from an EMBL/GenBank/DDBJ whole genome shotgun (WGS) entry which is preliminary data.</text>
</comment>
<dbReference type="EMBL" id="JBHVZQ010000020">
    <property type="protein sequence ID" value="MFF1276084.1"/>
    <property type="molecule type" value="Genomic_DNA"/>
</dbReference>
<keyword evidence="3" id="KW-1185">Reference proteome</keyword>
<gene>
    <name evidence="2" type="ORF">ACFVZC_22215</name>
</gene>
<protein>
    <recommendedName>
        <fullName evidence="4">ABC transporter permease</fullName>
    </recommendedName>
</protein>